<dbReference type="EMBL" id="CP118101">
    <property type="protein sequence ID" value="WDH84247.1"/>
    <property type="molecule type" value="Genomic_DNA"/>
</dbReference>
<evidence type="ECO:0000256" key="1">
    <source>
        <dbReference type="PROSITE-ProRule" id="PRU00409"/>
    </source>
</evidence>
<dbReference type="PROSITE" id="PS50975">
    <property type="entry name" value="ATP_GRASP"/>
    <property type="match status" value="1"/>
</dbReference>
<evidence type="ECO:0000313" key="4">
    <source>
        <dbReference type="EMBL" id="WDI03888.1"/>
    </source>
</evidence>
<evidence type="ECO:0000313" key="3">
    <source>
        <dbReference type="EMBL" id="WDH84247.1"/>
    </source>
</evidence>
<organism evidence="3 5">
    <name type="scientific">Paenibacillus urinalis</name>
    <dbReference type="NCBI Taxonomy" id="521520"/>
    <lineage>
        <taxon>Bacteria</taxon>
        <taxon>Bacillati</taxon>
        <taxon>Bacillota</taxon>
        <taxon>Bacilli</taxon>
        <taxon>Bacillales</taxon>
        <taxon>Paenibacillaceae</taxon>
        <taxon>Paenibacillus</taxon>
    </lineage>
</organism>
<evidence type="ECO:0000313" key="5">
    <source>
        <dbReference type="Proteomes" id="UP001220962"/>
    </source>
</evidence>
<feature type="domain" description="ATP-grasp" evidence="2">
    <location>
        <begin position="122"/>
        <end position="355"/>
    </location>
</feature>
<dbReference type="Proteomes" id="UP001220962">
    <property type="component" value="Chromosome"/>
</dbReference>
<evidence type="ECO:0000259" key="2">
    <source>
        <dbReference type="PROSITE" id="PS50975"/>
    </source>
</evidence>
<name>A0AAX3N6F6_9BACL</name>
<protein>
    <submittedName>
        <fullName evidence="3">YheC/YheD family protein</fullName>
    </submittedName>
</protein>
<reference evidence="3 6" key="1">
    <citation type="submission" date="2023-02" db="EMBL/GenBank/DDBJ databases">
        <title>Pathogen: clinical or host-associated sample.</title>
        <authorList>
            <person name="Hergert J."/>
            <person name="Casey R."/>
            <person name="Wagner J."/>
            <person name="Young E.L."/>
            <person name="Oakeson K.F."/>
        </authorList>
    </citation>
    <scope>NUCLEOTIDE SEQUENCE</scope>
    <source>
        <strain evidence="4 6">2022CK-00829</strain>
        <strain evidence="3">2022CK-00830</strain>
    </source>
</reference>
<dbReference type="Proteomes" id="UP001221519">
    <property type="component" value="Chromosome"/>
</dbReference>
<dbReference type="EMBL" id="CP118108">
    <property type="protein sequence ID" value="WDI03888.1"/>
    <property type="molecule type" value="Genomic_DNA"/>
</dbReference>
<dbReference type="GO" id="GO:0046872">
    <property type="term" value="F:metal ion binding"/>
    <property type="evidence" value="ECO:0007669"/>
    <property type="project" value="InterPro"/>
</dbReference>
<dbReference type="InterPro" id="IPR026838">
    <property type="entry name" value="YheC/D"/>
</dbReference>
<dbReference type="Gene3D" id="3.30.470.20">
    <property type="entry name" value="ATP-grasp fold, B domain"/>
    <property type="match status" value="1"/>
</dbReference>
<dbReference type="SUPFAM" id="SSF56059">
    <property type="entry name" value="Glutathione synthetase ATP-binding domain-like"/>
    <property type="match status" value="1"/>
</dbReference>
<dbReference type="GO" id="GO:0005524">
    <property type="term" value="F:ATP binding"/>
    <property type="evidence" value="ECO:0007669"/>
    <property type="project" value="UniProtKB-UniRule"/>
</dbReference>
<evidence type="ECO:0000313" key="6">
    <source>
        <dbReference type="Proteomes" id="UP001221519"/>
    </source>
</evidence>
<dbReference type="Pfam" id="PF14398">
    <property type="entry name" value="ATPgrasp_YheCD"/>
    <property type="match status" value="1"/>
</dbReference>
<gene>
    <name evidence="3" type="ORF">PUW23_08550</name>
    <name evidence="4" type="ORF">PUW25_08030</name>
</gene>
<dbReference type="RefSeq" id="WP_047909940.1">
    <property type="nucleotide sequence ID" value="NZ_CP118101.1"/>
</dbReference>
<keyword evidence="1" id="KW-0547">Nucleotide-binding</keyword>
<keyword evidence="6" id="KW-1185">Reference proteome</keyword>
<accession>A0AAX3N6F6</accession>
<sequence>MPSPVLGILTLYLNDKKQLEEKKIYERMISEGERLGLDVYVFTPSDVHPSKEMIHALIYETEHKRWARKWRKFPDMIFDRCRIQRSARFQELRLFRQKYAHLLFLNRPLRNKWTIHQVLHKKQRFRPYLLDTKLYSSNADLKSMLMKHSLLYIKPINGTGGRGILRIERLTKDGLLLVQGRDHQRQILEPRQMHYKLLPKLLKNWEVRSRYIIQEGVQLQLASGRVHDYRMLVQKNQEGIWEFTGCAGRIGGHKSVTSNLHGGGTAIEMNELLTQWITDSDKRAEVRAAVEHFGVDVAKYLEATYGALCELALDIAIDKNGDIYLIEVNPKPAREVFAQIGQNEVYKQAIVKPLEYSLWLYKQRSS</sequence>
<proteinExistence type="predicted"/>
<dbReference type="AlphaFoldDB" id="A0AAX3N6F6"/>
<dbReference type="InterPro" id="IPR011761">
    <property type="entry name" value="ATP-grasp"/>
</dbReference>
<keyword evidence="1" id="KW-0067">ATP-binding</keyword>